<dbReference type="EMBL" id="JAHZIK010000990">
    <property type="protein sequence ID" value="MBW7457868.1"/>
    <property type="molecule type" value="Genomic_DNA"/>
</dbReference>
<dbReference type="InterPro" id="IPR003772">
    <property type="entry name" value="YceD"/>
</dbReference>
<gene>
    <name evidence="1" type="ORF">K0U00_27895</name>
</gene>
<name>A0ABS7CAD1_9BACL</name>
<dbReference type="PANTHER" id="PTHR34374:SF1">
    <property type="entry name" value="LARGE RIBOSOMAL RNA SUBUNIT ACCUMULATION PROTEIN YCED HOMOLOG 1, CHLOROPLASTIC"/>
    <property type="match status" value="1"/>
</dbReference>
<sequence length="173" mass="19182">MKIQLREFLSKGATIPIRESLNADWLQQVRSDVISAGPLEVDMTASVTDGIAHVEGKLSVEVEFACSRCLEPTKEQITASFDERFKPANAKIENPENLENAEEIIAVEEDKVDLEPFVEETMLLSLPFIPLCEEDCKGLCHTCGANLNVENCGCSKDVIDPRLAALQDLFKEK</sequence>
<dbReference type="RefSeq" id="WP_210041271.1">
    <property type="nucleotide sequence ID" value="NZ_JBHLVU010000002.1"/>
</dbReference>
<accession>A0ABS7CAD1</accession>
<dbReference type="Proteomes" id="UP001519887">
    <property type="component" value="Unassembled WGS sequence"/>
</dbReference>
<evidence type="ECO:0000313" key="2">
    <source>
        <dbReference type="Proteomes" id="UP001519887"/>
    </source>
</evidence>
<reference evidence="1 2" key="1">
    <citation type="submission" date="2021-07" db="EMBL/GenBank/DDBJ databases">
        <title>Paenibacillus radiodurans sp. nov., isolated from the southeastern edge of Tengger Desert.</title>
        <authorList>
            <person name="Zhang G."/>
        </authorList>
    </citation>
    <scope>NUCLEOTIDE SEQUENCE [LARGE SCALE GENOMIC DNA]</scope>
    <source>
        <strain evidence="1 2">CCM 7311</strain>
    </source>
</reference>
<dbReference type="PANTHER" id="PTHR34374">
    <property type="entry name" value="LARGE RIBOSOMAL RNA SUBUNIT ACCUMULATION PROTEIN YCED HOMOLOG 1, CHLOROPLASTIC"/>
    <property type="match status" value="1"/>
</dbReference>
<proteinExistence type="predicted"/>
<organism evidence="1 2">
    <name type="scientific">Paenibacillus sepulcri</name>
    <dbReference type="NCBI Taxonomy" id="359917"/>
    <lineage>
        <taxon>Bacteria</taxon>
        <taxon>Bacillati</taxon>
        <taxon>Bacillota</taxon>
        <taxon>Bacilli</taxon>
        <taxon>Bacillales</taxon>
        <taxon>Paenibacillaceae</taxon>
        <taxon>Paenibacillus</taxon>
    </lineage>
</organism>
<keyword evidence="2" id="KW-1185">Reference proteome</keyword>
<protein>
    <submittedName>
        <fullName evidence="1">DUF177 domain-containing protein</fullName>
    </submittedName>
</protein>
<comment type="caution">
    <text evidence="1">The sequence shown here is derived from an EMBL/GenBank/DDBJ whole genome shotgun (WGS) entry which is preliminary data.</text>
</comment>
<evidence type="ECO:0000313" key="1">
    <source>
        <dbReference type="EMBL" id="MBW7457868.1"/>
    </source>
</evidence>
<dbReference type="Pfam" id="PF02620">
    <property type="entry name" value="YceD"/>
    <property type="match status" value="1"/>
</dbReference>